<gene>
    <name evidence="9" type="ORF">GGI59_003056</name>
</gene>
<dbReference type="InterPro" id="IPR032710">
    <property type="entry name" value="NTF2-like_dom_sf"/>
</dbReference>
<dbReference type="InterPro" id="IPR007430">
    <property type="entry name" value="VirB8"/>
</dbReference>
<comment type="caution">
    <text evidence="9">The sequence shown here is derived from an EMBL/GenBank/DDBJ whole genome shotgun (WGS) entry which is preliminary data.</text>
</comment>
<evidence type="ECO:0000313" key="10">
    <source>
        <dbReference type="Proteomes" id="UP000528824"/>
    </source>
</evidence>
<dbReference type="InterPro" id="IPR026264">
    <property type="entry name" value="VirB8/PtlE"/>
</dbReference>
<evidence type="ECO:0000256" key="2">
    <source>
        <dbReference type="ARBA" id="ARBA00011070"/>
    </source>
</evidence>
<dbReference type="PIRSF" id="PIRSF003299">
    <property type="entry name" value="VirB8_PtlE"/>
    <property type="match status" value="1"/>
</dbReference>
<evidence type="ECO:0000256" key="4">
    <source>
        <dbReference type="ARBA" id="ARBA00022692"/>
    </source>
</evidence>
<proteinExistence type="inferred from homology"/>
<dbReference type="Pfam" id="PF04335">
    <property type="entry name" value="VirB8"/>
    <property type="match status" value="1"/>
</dbReference>
<evidence type="ECO:0000256" key="7">
    <source>
        <dbReference type="SAM" id="Phobius"/>
    </source>
</evidence>
<evidence type="ECO:0000256" key="1">
    <source>
        <dbReference type="ARBA" id="ARBA00004162"/>
    </source>
</evidence>
<comment type="subcellular location">
    <subcellularLocation>
        <location evidence="1">Cell membrane</location>
        <topology evidence="1">Single-pass membrane protein</topology>
    </subcellularLocation>
</comment>
<comment type="similarity">
    <text evidence="2">Belongs to the virB8 family.</text>
</comment>
<evidence type="ECO:0000256" key="3">
    <source>
        <dbReference type="ARBA" id="ARBA00014420"/>
    </source>
</evidence>
<dbReference type="EMBL" id="JACHBC010000005">
    <property type="protein sequence ID" value="MBB5561381.1"/>
    <property type="molecule type" value="Genomic_DNA"/>
</dbReference>
<dbReference type="SUPFAM" id="SSF54427">
    <property type="entry name" value="NTF2-like"/>
    <property type="match status" value="1"/>
</dbReference>
<keyword evidence="10" id="KW-1185">Reference proteome</keyword>
<accession>A0A7W8XF10</accession>
<protein>
    <recommendedName>
        <fullName evidence="3">Type IV secretion system protein virB8</fullName>
    </recommendedName>
</protein>
<evidence type="ECO:0000256" key="6">
    <source>
        <dbReference type="ARBA" id="ARBA00023136"/>
    </source>
</evidence>
<keyword evidence="4 7" id="KW-0812">Transmembrane</keyword>
<keyword evidence="6 7" id="KW-0472">Membrane</keyword>
<feature type="domain" description="Bacterial virulence protein VirB8" evidence="8">
    <location>
        <begin position="26"/>
        <end position="233"/>
    </location>
</feature>
<dbReference type="GO" id="GO:0030255">
    <property type="term" value="P:protein secretion by the type IV secretion system"/>
    <property type="evidence" value="ECO:0007669"/>
    <property type="project" value="InterPro"/>
</dbReference>
<keyword evidence="5 7" id="KW-1133">Transmembrane helix</keyword>
<dbReference type="Proteomes" id="UP000528824">
    <property type="component" value="Unassembled WGS sequence"/>
</dbReference>
<dbReference type="Gene3D" id="3.10.450.230">
    <property type="entry name" value="VirB8 protein"/>
    <property type="match status" value="1"/>
</dbReference>
<sequence>MSLAPIVHARADDMVTNDSLKNYFDKARRFDQDRLIQVERSARVAWFIAICASIIATVSVFAVAGLTPLKTVEPFVVRVDNSTGIVDVVTALTSAVGTYDEAVTKYFAAKYVRAREGYVWSEAEENFRTVALLSTQPEQTRFAAAYKGSNPDSPQNFYGRSATSRVTIVSISLINANVASVRYIRTVTRGDDVRTTHWVATLTFSYANAPMSSTDRLVNPLGFAVSEYRADPEAIN</sequence>
<feature type="transmembrane region" description="Helical" evidence="7">
    <location>
        <begin position="44"/>
        <end position="66"/>
    </location>
</feature>
<evidence type="ECO:0000259" key="8">
    <source>
        <dbReference type="Pfam" id="PF04335"/>
    </source>
</evidence>
<reference evidence="9 10" key="1">
    <citation type="submission" date="2020-08" db="EMBL/GenBank/DDBJ databases">
        <title>Genomic Encyclopedia of Type Strains, Phase IV (KMG-V): Genome sequencing to study the core and pangenomes of soil and plant-associated prokaryotes.</title>
        <authorList>
            <person name="Whitman W."/>
        </authorList>
    </citation>
    <scope>NUCLEOTIDE SEQUENCE [LARGE SCALE GENOMIC DNA]</scope>
    <source>
        <strain evidence="9 10">SEMIA 4034</strain>
    </source>
</reference>
<evidence type="ECO:0000256" key="5">
    <source>
        <dbReference type="ARBA" id="ARBA00022989"/>
    </source>
</evidence>
<dbReference type="AlphaFoldDB" id="A0A7W8XF10"/>
<organism evidence="9 10">
    <name type="scientific">Rhizobium lentis</name>
    <dbReference type="NCBI Taxonomy" id="1138194"/>
    <lineage>
        <taxon>Bacteria</taxon>
        <taxon>Pseudomonadati</taxon>
        <taxon>Pseudomonadota</taxon>
        <taxon>Alphaproteobacteria</taxon>
        <taxon>Hyphomicrobiales</taxon>
        <taxon>Rhizobiaceae</taxon>
        <taxon>Rhizobium/Agrobacterium group</taxon>
        <taxon>Rhizobium</taxon>
    </lineage>
</organism>
<dbReference type="CDD" id="cd16424">
    <property type="entry name" value="VirB8"/>
    <property type="match status" value="1"/>
</dbReference>
<evidence type="ECO:0000313" key="9">
    <source>
        <dbReference type="EMBL" id="MBB5561381.1"/>
    </source>
</evidence>
<dbReference type="GO" id="GO:0005886">
    <property type="term" value="C:plasma membrane"/>
    <property type="evidence" value="ECO:0007669"/>
    <property type="project" value="UniProtKB-SubCell"/>
</dbReference>
<name>A0A7W8XF10_9HYPH</name>